<feature type="chain" id="PRO_5040799830" evidence="12">
    <location>
        <begin position="19"/>
        <end position="270"/>
    </location>
</feature>
<evidence type="ECO:0000256" key="8">
    <source>
        <dbReference type="ARBA" id="ARBA00023145"/>
    </source>
</evidence>
<evidence type="ECO:0000256" key="11">
    <source>
        <dbReference type="PIRSR" id="PIRSR621190-5"/>
    </source>
</evidence>
<feature type="binding site" evidence="10">
    <location>
        <position position="178"/>
    </location>
    <ligand>
        <name>Ca(2+)</name>
        <dbReference type="ChEBI" id="CHEBI:29108"/>
        <label>3</label>
    </ligand>
</feature>
<feature type="binding site" evidence="10">
    <location>
        <position position="201"/>
    </location>
    <ligand>
        <name>Ca(2+)</name>
        <dbReference type="ChEBI" id="CHEBI:29108"/>
        <label>1</label>
    </ligand>
</feature>
<feature type="binding site" evidence="10">
    <location>
        <position position="164"/>
    </location>
    <ligand>
        <name>Zn(2+)</name>
        <dbReference type="ChEBI" id="CHEBI:29105"/>
        <label>1</label>
    </ligand>
</feature>
<sequence>MFVSLMVFSLLFAGRAICGRFEEEKDEKDYALHYLTQYHYISPTRSGNHNATKAIENFQKFFDLPVTGELDEDTLYQMNKPRCGLPDVDVNGERFKRYATLGKWYKTTLKYYMTYGDDMSHAHQARIMARAFKYWSDAAPRLNFAKTNNVGAANFRISFGRRAHAGVSGERQCGHPFDGPGRVLAHAYFPSDGRIHFDNDERYTETGASSGWWFWKKESQSLLAVAVHEIGHALGLKHSNVKGSIMWPTAKKGTPTLHSDDINGIRSLYG</sequence>
<feature type="binding site" evidence="10">
    <location>
        <position position="246"/>
    </location>
    <ligand>
        <name>Zn(2+)</name>
        <dbReference type="ChEBI" id="CHEBI:29105"/>
        <label>2</label>
        <note>catalytic</note>
    </ligand>
</feature>
<feature type="binding site" evidence="10">
    <location>
        <position position="228"/>
    </location>
    <ligand>
        <name>Zn(2+)</name>
        <dbReference type="ChEBI" id="CHEBI:29105"/>
        <label>2</label>
        <note>catalytic</note>
    </ligand>
</feature>
<dbReference type="InterPro" id="IPR033739">
    <property type="entry name" value="M10A_MMP"/>
</dbReference>
<dbReference type="InterPro" id="IPR002477">
    <property type="entry name" value="Peptidoglycan-bd-like"/>
</dbReference>
<dbReference type="Proteomes" id="UP001163046">
    <property type="component" value="Unassembled WGS sequence"/>
</dbReference>
<keyword evidence="6 10" id="KW-0862">Zinc</keyword>
<keyword evidence="15" id="KW-1185">Reference proteome</keyword>
<dbReference type="PRINTS" id="PR00138">
    <property type="entry name" value="MATRIXIN"/>
</dbReference>
<comment type="cofactor">
    <cofactor evidence="10">
        <name>Ca(2+)</name>
        <dbReference type="ChEBI" id="CHEBI:29108"/>
    </cofactor>
    <text evidence="10">Can bind about 5 Ca(2+) ions per subunit.</text>
</comment>
<keyword evidence="3 10" id="KW-0479">Metal-binding</keyword>
<evidence type="ECO:0000256" key="5">
    <source>
        <dbReference type="ARBA" id="ARBA00022801"/>
    </source>
</evidence>
<dbReference type="PROSITE" id="PS00546">
    <property type="entry name" value="CYSTEINE_SWITCH"/>
    <property type="match status" value="1"/>
</dbReference>
<dbReference type="GO" id="GO:0031012">
    <property type="term" value="C:extracellular matrix"/>
    <property type="evidence" value="ECO:0007669"/>
    <property type="project" value="InterPro"/>
</dbReference>
<evidence type="ECO:0000256" key="2">
    <source>
        <dbReference type="ARBA" id="ARBA00022670"/>
    </source>
</evidence>
<dbReference type="GO" id="GO:0008270">
    <property type="term" value="F:zinc ion binding"/>
    <property type="evidence" value="ECO:0007669"/>
    <property type="project" value="InterPro"/>
</dbReference>
<protein>
    <submittedName>
        <fullName evidence="14">Peptidase M10A</fullName>
        <ecNumber evidence="14">3.4.24.80</ecNumber>
    </submittedName>
</protein>
<evidence type="ECO:0000256" key="6">
    <source>
        <dbReference type="ARBA" id="ARBA00022833"/>
    </source>
</evidence>
<keyword evidence="2" id="KW-0645">Protease</keyword>
<dbReference type="InterPro" id="IPR021158">
    <property type="entry name" value="Pept_M10A_Zn_BS"/>
</dbReference>
<dbReference type="Pfam" id="PF01471">
    <property type="entry name" value="PG_binding_1"/>
    <property type="match status" value="1"/>
</dbReference>
<gene>
    <name evidence="14" type="primary">Mmp1_12</name>
    <name evidence="14" type="ORF">OS493_023049</name>
</gene>
<dbReference type="CDD" id="cd04278">
    <property type="entry name" value="ZnMc_MMP"/>
    <property type="match status" value="1"/>
</dbReference>
<dbReference type="GO" id="GO:0006508">
    <property type="term" value="P:proteolysis"/>
    <property type="evidence" value="ECO:0007669"/>
    <property type="project" value="UniProtKB-KW"/>
</dbReference>
<dbReference type="EMBL" id="MU826366">
    <property type="protein sequence ID" value="KAJ7378507.1"/>
    <property type="molecule type" value="Genomic_DNA"/>
</dbReference>
<keyword evidence="8" id="KW-0865">Zymogen</keyword>
<dbReference type="AlphaFoldDB" id="A0A9X0CWF4"/>
<keyword evidence="4 12" id="KW-0732">Signal</keyword>
<reference evidence="14" key="1">
    <citation type="submission" date="2023-01" db="EMBL/GenBank/DDBJ databases">
        <title>Genome assembly of the deep-sea coral Lophelia pertusa.</title>
        <authorList>
            <person name="Herrera S."/>
            <person name="Cordes E."/>
        </authorList>
    </citation>
    <scope>NUCLEOTIDE SEQUENCE</scope>
    <source>
        <strain evidence="14">USNM1676648</strain>
        <tissue evidence="14">Polyp</tissue>
    </source>
</reference>
<dbReference type="EC" id="3.4.24.80" evidence="14"/>
<keyword evidence="5 14" id="KW-0378">Hydrolase</keyword>
<comment type="caution">
    <text evidence="14">The sequence shown here is derived from an EMBL/GenBank/DDBJ whole genome shotgun (WGS) entry which is preliminary data.</text>
</comment>
<feature type="binding site" evidence="10">
    <location>
        <position position="232"/>
    </location>
    <ligand>
        <name>Zn(2+)</name>
        <dbReference type="ChEBI" id="CHEBI:29105"/>
        <label>2</label>
        <note>catalytic</note>
    </ligand>
</feature>
<dbReference type="PANTHER" id="PTHR10201">
    <property type="entry name" value="MATRIX METALLOPROTEINASE"/>
    <property type="match status" value="1"/>
</dbReference>
<proteinExistence type="inferred from homology"/>
<evidence type="ECO:0000256" key="12">
    <source>
        <dbReference type="SAM" id="SignalP"/>
    </source>
</evidence>
<evidence type="ECO:0000256" key="4">
    <source>
        <dbReference type="ARBA" id="ARBA00022729"/>
    </source>
</evidence>
<feature type="domain" description="Peptidase metallopeptidase" evidence="13">
    <location>
        <begin position="100"/>
        <end position="270"/>
    </location>
</feature>
<evidence type="ECO:0000256" key="10">
    <source>
        <dbReference type="PIRSR" id="PIRSR621190-2"/>
    </source>
</evidence>
<dbReference type="InterPro" id="IPR024079">
    <property type="entry name" value="MetalloPept_cat_dom_sf"/>
</dbReference>
<feature type="binding site" evidence="10">
    <location>
        <position position="198"/>
    </location>
    <ligand>
        <name>Ca(2+)</name>
        <dbReference type="ChEBI" id="CHEBI:29108"/>
        <label>3</label>
    </ligand>
</feature>
<dbReference type="GO" id="GO:0004222">
    <property type="term" value="F:metalloendopeptidase activity"/>
    <property type="evidence" value="ECO:0007669"/>
    <property type="project" value="InterPro"/>
</dbReference>
<feature type="binding site" description="in inhibited form" evidence="10">
    <location>
        <position position="83"/>
    </location>
    <ligand>
        <name>Zn(2+)</name>
        <dbReference type="ChEBI" id="CHEBI:29105"/>
        <label>2</label>
        <note>catalytic</note>
    </ligand>
</feature>
<evidence type="ECO:0000256" key="1">
    <source>
        <dbReference type="ARBA" id="ARBA00010370"/>
    </source>
</evidence>
<feature type="binding site" evidence="10">
    <location>
        <position position="118"/>
    </location>
    <ligand>
        <name>Ca(2+)</name>
        <dbReference type="ChEBI" id="CHEBI:29108"/>
        <label>1</label>
    </ligand>
</feature>
<evidence type="ECO:0000259" key="13">
    <source>
        <dbReference type="SMART" id="SM00235"/>
    </source>
</evidence>
<dbReference type="InterPro" id="IPR021190">
    <property type="entry name" value="Pept_M10A"/>
</dbReference>
<dbReference type="SUPFAM" id="SSF47090">
    <property type="entry name" value="PGBD-like"/>
    <property type="match status" value="1"/>
</dbReference>
<comment type="cofactor">
    <cofactor evidence="10">
        <name>Zn(2+)</name>
        <dbReference type="ChEBI" id="CHEBI:29105"/>
    </cofactor>
    <text evidence="10">Binds 2 Zn(2+) ions per subunit.</text>
</comment>
<name>A0A9X0CWF4_9CNID</name>
<feature type="binding site" evidence="10">
    <location>
        <position position="186"/>
    </location>
    <ligand>
        <name>Zn(2+)</name>
        <dbReference type="ChEBI" id="CHEBI:29105"/>
        <label>1</label>
    </ligand>
</feature>
<feature type="binding site" evidence="10">
    <location>
        <position position="196"/>
    </location>
    <ligand>
        <name>Zn(2+)</name>
        <dbReference type="ChEBI" id="CHEBI:29105"/>
        <label>1</label>
    </ligand>
</feature>
<dbReference type="OrthoDB" id="9397453at2759"/>
<comment type="similarity">
    <text evidence="1">Belongs to the peptidase M10A family.</text>
</comment>
<dbReference type="Pfam" id="PF00413">
    <property type="entry name" value="Peptidase_M10"/>
    <property type="match status" value="1"/>
</dbReference>
<evidence type="ECO:0000256" key="3">
    <source>
        <dbReference type="ARBA" id="ARBA00022723"/>
    </source>
</evidence>
<accession>A0A9X0CWF4</accession>
<evidence type="ECO:0000256" key="9">
    <source>
        <dbReference type="PIRSR" id="PIRSR621190-1"/>
    </source>
</evidence>
<evidence type="ECO:0000313" key="15">
    <source>
        <dbReference type="Proteomes" id="UP001163046"/>
    </source>
</evidence>
<feature type="short sequence motif" description="Cysteine switch" evidence="11">
    <location>
        <begin position="81"/>
        <end position="88"/>
    </location>
</feature>
<dbReference type="InterPro" id="IPR006026">
    <property type="entry name" value="Peptidase_Metallo"/>
</dbReference>
<organism evidence="14 15">
    <name type="scientific">Desmophyllum pertusum</name>
    <dbReference type="NCBI Taxonomy" id="174260"/>
    <lineage>
        <taxon>Eukaryota</taxon>
        <taxon>Metazoa</taxon>
        <taxon>Cnidaria</taxon>
        <taxon>Anthozoa</taxon>
        <taxon>Hexacorallia</taxon>
        <taxon>Scleractinia</taxon>
        <taxon>Caryophylliina</taxon>
        <taxon>Caryophylliidae</taxon>
        <taxon>Desmophyllum</taxon>
    </lineage>
</organism>
<keyword evidence="7" id="KW-0482">Metalloprotease</keyword>
<dbReference type="InterPro" id="IPR001818">
    <property type="entry name" value="Pept_M10_metallopeptidase"/>
</dbReference>
<dbReference type="GO" id="GO:0030198">
    <property type="term" value="P:extracellular matrix organization"/>
    <property type="evidence" value="ECO:0007669"/>
    <property type="project" value="TreeGrafter"/>
</dbReference>
<feature type="active site" evidence="9">
    <location>
        <position position="229"/>
    </location>
</feature>
<evidence type="ECO:0000256" key="7">
    <source>
        <dbReference type="ARBA" id="ARBA00023049"/>
    </source>
</evidence>
<dbReference type="GO" id="GO:0030574">
    <property type="term" value="P:collagen catabolic process"/>
    <property type="evidence" value="ECO:0007669"/>
    <property type="project" value="TreeGrafter"/>
</dbReference>
<feature type="signal peptide" evidence="12">
    <location>
        <begin position="1"/>
        <end position="18"/>
    </location>
</feature>
<feature type="binding site" evidence="10">
    <location>
        <position position="238"/>
    </location>
    <ligand>
        <name>Zn(2+)</name>
        <dbReference type="ChEBI" id="CHEBI:29105"/>
        <label>2</label>
        <note>catalytic</note>
    </ligand>
</feature>
<keyword evidence="10" id="KW-0106">Calcium</keyword>
<dbReference type="InterPro" id="IPR036365">
    <property type="entry name" value="PGBD-like_sf"/>
</dbReference>
<dbReference type="Gene3D" id="3.40.390.10">
    <property type="entry name" value="Collagenase (Catalytic Domain)"/>
    <property type="match status" value="1"/>
</dbReference>
<dbReference type="PANTHER" id="PTHR10201:SF291">
    <property type="entry name" value="MATRIX METALLOPROTEINASE 1, ISOFORM C-RELATED"/>
    <property type="match status" value="1"/>
</dbReference>
<feature type="binding site" evidence="10">
    <location>
        <position position="179"/>
    </location>
    <ligand>
        <name>Ca(2+)</name>
        <dbReference type="ChEBI" id="CHEBI:29108"/>
        <label>3</label>
    </ligand>
</feature>
<dbReference type="SUPFAM" id="SSF55486">
    <property type="entry name" value="Metalloproteases ('zincins'), catalytic domain"/>
    <property type="match status" value="1"/>
</dbReference>
<dbReference type="SMART" id="SM00235">
    <property type="entry name" value="ZnMc"/>
    <property type="match status" value="1"/>
</dbReference>
<feature type="binding site" evidence="10">
    <location>
        <position position="201"/>
    </location>
    <ligand>
        <name>Ca(2+)</name>
        <dbReference type="ChEBI" id="CHEBI:29108"/>
        <label>3</label>
    </ligand>
</feature>
<evidence type="ECO:0000313" key="14">
    <source>
        <dbReference type="EMBL" id="KAJ7378507.1"/>
    </source>
</evidence>